<dbReference type="Proteomes" id="UP000270094">
    <property type="component" value="Unassembled WGS sequence"/>
</dbReference>
<comment type="subcellular location">
    <subcellularLocation>
        <location evidence="1">Membrane</location>
        <topology evidence="1">Multi-pass membrane protein</topology>
    </subcellularLocation>
</comment>
<evidence type="ECO:0000259" key="8">
    <source>
        <dbReference type="PROSITE" id="PS50156"/>
    </source>
</evidence>
<keyword evidence="3 7" id="KW-0812">Transmembrane</keyword>
<gene>
    <name evidence="9" type="ORF">SVUK_LOCUS18858</name>
</gene>
<reference evidence="9 10" key="1">
    <citation type="submission" date="2018-11" db="EMBL/GenBank/DDBJ databases">
        <authorList>
            <consortium name="Pathogen Informatics"/>
        </authorList>
    </citation>
    <scope>NUCLEOTIDE SEQUENCE [LARGE SCALE GENOMIC DNA]</scope>
</reference>
<dbReference type="Gene3D" id="1.20.1640.10">
    <property type="entry name" value="Multidrug efflux transporter AcrB transmembrane domain"/>
    <property type="match status" value="1"/>
</dbReference>
<evidence type="ECO:0000256" key="1">
    <source>
        <dbReference type="ARBA" id="ARBA00004141"/>
    </source>
</evidence>
<dbReference type="InterPro" id="IPR051697">
    <property type="entry name" value="Patched_domain-protein"/>
</dbReference>
<dbReference type="EMBL" id="UYYB01125854">
    <property type="protein sequence ID" value="VDM83860.1"/>
    <property type="molecule type" value="Genomic_DNA"/>
</dbReference>
<dbReference type="OrthoDB" id="6510177at2759"/>
<feature type="domain" description="SSD" evidence="8">
    <location>
        <begin position="67"/>
        <end position="121"/>
    </location>
</feature>
<dbReference type="PROSITE" id="PS50156">
    <property type="entry name" value="SSD"/>
    <property type="match status" value="2"/>
</dbReference>
<feature type="transmembrane region" description="Helical" evidence="7">
    <location>
        <begin position="63"/>
        <end position="90"/>
    </location>
</feature>
<dbReference type="PANTHER" id="PTHR10796">
    <property type="entry name" value="PATCHED-RELATED"/>
    <property type="match status" value="1"/>
</dbReference>
<organism evidence="9 10">
    <name type="scientific">Strongylus vulgaris</name>
    <name type="common">Blood worm</name>
    <dbReference type="NCBI Taxonomy" id="40348"/>
    <lineage>
        <taxon>Eukaryota</taxon>
        <taxon>Metazoa</taxon>
        <taxon>Ecdysozoa</taxon>
        <taxon>Nematoda</taxon>
        <taxon>Chromadorea</taxon>
        <taxon>Rhabditida</taxon>
        <taxon>Rhabditina</taxon>
        <taxon>Rhabditomorpha</taxon>
        <taxon>Strongyloidea</taxon>
        <taxon>Strongylidae</taxon>
        <taxon>Strongylus</taxon>
    </lineage>
</organism>
<evidence type="ECO:0000313" key="9">
    <source>
        <dbReference type="EMBL" id="VDM83860.1"/>
    </source>
</evidence>
<dbReference type="InterPro" id="IPR003392">
    <property type="entry name" value="PTHD_SSD"/>
</dbReference>
<evidence type="ECO:0000256" key="2">
    <source>
        <dbReference type="ARBA" id="ARBA00005585"/>
    </source>
</evidence>
<dbReference type="GO" id="GO:0030659">
    <property type="term" value="C:cytoplasmic vesicle membrane"/>
    <property type="evidence" value="ECO:0007669"/>
    <property type="project" value="TreeGrafter"/>
</dbReference>
<keyword evidence="10" id="KW-1185">Reference proteome</keyword>
<dbReference type="SUPFAM" id="SSF82866">
    <property type="entry name" value="Multidrug efflux transporter AcrB transmembrane domain"/>
    <property type="match status" value="1"/>
</dbReference>
<comment type="similarity">
    <text evidence="2">Belongs to the patched family.</text>
</comment>
<evidence type="ECO:0000256" key="3">
    <source>
        <dbReference type="ARBA" id="ARBA00022692"/>
    </source>
</evidence>
<keyword evidence="6" id="KW-0325">Glycoprotein</keyword>
<accession>A0A3P7JE56</accession>
<dbReference type="Pfam" id="PF02460">
    <property type="entry name" value="Patched"/>
    <property type="match status" value="1"/>
</dbReference>
<evidence type="ECO:0000256" key="6">
    <source>
        <dbReference type="ARBA" id="ARBA00023180"/>
    </source>
</evidence>
<feature type="domain" description="SSD" evidence="8">
    <location>
        <begin position="1"/>
        <end position="66"/>
    </location>
</feature>
<dbReference type="GO" id="GO:0006897">
    <property type="term" value="P:endocytosis"/>
    <property type="evidence" value="ECO:0007669"/>
    <property type="project" value="TreeGrafter"/>
</dbReference>
<name>A0A3P7JE56_STRVU</name>
<evidence type="ECO:0000256" key="5">
    <source>
        <dbReference type="ARBA" id="ARBA00023136"/>
    </source>
</evidence>
<dbReference type="GO" id="GO:0005886">
    <property type="term" value="C:plasma membrane"/>
    <property type="evidence" value="ECO:0007669"/>
    <property type="project" value="TreeGrafter"/>
</dbReference>
<dbReference type="AlphaFoldDB" id="A0A3P7JE56"/>
<feature type="transmembrane region" description="Helical" evidence="7">
    <location>
        <begin position="96"/>
        <end position="116"/>
    </location>
</feature>
<proteinExistence type="inferred from homology"/>
<dbReference type="GO" id="GO:0018996">
    <property type="term" value="P:molting cycle, collagen and cuticulin-based cuticle"/>
    <property type="evidence" value="ECO:0007669"/>
    <property type="project" value="TreeGrafter"/>
</dbReference>
<evidence type="ECO:0000313" key="10">
    <source>
        <dbReference type="Proteomes" id="UP000270094"/>
    </source>
</evidence>
<protein>
    <recommendedName>
        <fullName evidence="8">SSD domain-containing protein</fullName>
    </recommendedName>
</protein>
<evidence type="ECO:0000256" key="4">
    <source>
        <dbReference type="ARBA" id="ARBA00022989"/>
    </source>
</evidence>
<sequence>MCIFCTTTTILSSVTIYNHKATFNKVVLSITACILPFMACGTAFGIVFLLGVTFSPILNVTPFLVILSITACVLPFMACGTAFGIVFLLGVTFSPILNVTPFLVLAISVDDAFLMVHAWNRIEKNDILGARPRPEKMVQVNFYYDYCYYKHLVIVANI</sequence>
<keyword evidence="4 7" id="KW-1133">Transmembrane helix</keyword>
<evidence type="ECO:0000256" key="7">
    <source>
        <dbReference type="SAM" id="Phobius"/>
    </source>
</evidence>
<keyword evidence="5 7" id="KW-0472">Membrane</keyword>
<dbReference type="PANTHER" id="PTHR10796:SF85">
    <property type="entry name" value="SSD DOMAIN-CONTAINING PROTEIN"/>
    <property type="match status" value="1"/>
</dbReference>
<feature type="transmembrane region" description="Helical" evidence="7">
    <location>
        <begin position="26"/>
        <end position="51"/>
    </location>
</feature>
<dbReference type="InterPro" id="IPR000731">
    <property type="entry name" value="SSD"/>
</dbReference>